<organism evidence="7 8">
    <name type="scientific">Capra hircus</name>
    <name type="common">Goat</name>
    <dbReference type="NCBI Taxonomy" id="9925"/>
    <lineage>
        <taxon>Eukaryota</taxon>
        <taxon>Metazoa</taxon>
        <taxon>Chordata</taxon>
        <taxon>Craniata</taxon>
        <taxon>Vertebrata</taxon>
        <taxon>Euteleostomi</taxon>
        <taxon>Mammalia</taxon>
        <taxon>Eutheria</taxon>
        <taxon>Laurasiatheria</taxon>
        <taxon>Artiodactyla</taxon>
        <taxon>Ruminantia</taxon>
        <taxon>Pecora</taxon>
        <taxon>Bovidae</taxon>
        <taxon>Caprinae</taxon>
        <taxon>Capra</taxon>
    </lineage>
</organism>
<dbReference type="AlphaFoldDB" id="A0A452EW01"/>
<feature type="region of interest" description="Disordered" evidence="6">
    <location>
        <begin position="521"/>
        <end position="560"/>
    </location>
</feature>
<evidence type="ECO:0000256" key="1">
    <source>
        <dbReference type="ARBA" id="ARBA00004123"/>
    </source>
</evidence>
<feature type="region of interest" description="Disordered" evidence="6">
    <location>
        <begin position="592"/>
        <end position="627"/>
    </location>
</feature>
<reference evidence="7 8" key="1">
    <citation type="submission" date="2016-04" db="EMBL/GenBank/DDBJ databases">
        <title>Polished mammalian reference genomes with single-molecule sequencing and chromosome conformation capture applied to the Capra hircus genome.</title>
        <authorList>
            <person name="Bickhart D.M."/>
            <person name="Koren S."/>
            <person name="Rosen B."/>
            <person name="Hastie A."/>
            <person name="Liachko I."/>
            <person name="Sullivan S.T."/>
            <person name="Burton J."/>
            <person name="Sayre B.L."/>
            <person name="Huson H.J."/>
            <person name="Lee J."/>
            <person name="Lam E."/>
            <person name="Kelley C.M."/>
            <person name="Hutchison J.L."/>
            <person name="Zhou Y."/>
            <person name="Sun J."/>
            <person name="Crisa A."/>
            <person name="Schwartz J.C."/>
            <person name="Hammond J.A."/>
            <person name="Schroeder S.G."/>
            <person name="Liu G.E."/>
            <person name="Dunham M."/>
            <person name="Shendure J."/>
            <person name="Sonstegard T.S."/>
            <person name="Phillippy A.M."/>
            <person name="Van Tassell C.P."/>
            <person name="Smith T.P."/>
        </authorList>
    </citation>
    <scope>NUCLEOTIDE SEQUENCE [LARGE SCALE GENOMIC DNA]</scope>
</reference>
<feature type="region of interest" description="Disordered" evidence="6">
    <location>
        <begin position="648"/>
        <end position="681"/>
    </location>
</feature>
<dbReference type="GO" id="GO:0010758">
    <property type="term" value="P:regulation of macrophage chemotaxis"/>
    <property type="evidence" value="ECO:0007669"/>
    <property type="project" value="TreeGrafter"/>
</dbReference>
<feature type="region of interest" description="Disordered" evidence="6">
    <location>
        <begin position="264"/>
        <end position="286"/>
    </location>
</feature>
<sequence>MNDDNSDGKTEDELQSLFICDKNGNTYARNRKPPPTQNAATNNVSWHCADPDGMVGDYETGSDVDIGENISLNPQCVEVHNHQKSSSNFISKEALEVHTDATCPSFAQVVNTAEPKYLHSSCHSLGSLNQSVETSLTFVWKTNNDDLNCTDNPTALLLNQTFDIKADNVNCTFVTHDTTGKSQSLPTTASLQPTNTRGINTSLSCSILPSSHSDQIHVRETSCDRESFENSQPAASQAQDTTYTVFSDMVMQIDVLVPDTENQCHHSLGKVPSEYPDGAQQRRGREKEIQALTQVSDGMDVPSGSVSQEFFCPSKDEPNRETHSQSSYGQKEMGQNVKETVSNCLIDDECPLLVPAVNKSKTQVLGPKHQVTVTKDTPTASNEKHLGTQNRTIELIPNSRPGQKEASLLELTWNADDMVISTDNRICMSTPVLEPMNTTFSVSPVEGVEKCSKVQTSNREPRCLPNLKAAPMIVSKLNLGKSTTKANSPLGSKVRKAKIISYPRPNFKNIKAKVVSRPVLQPKDPALSKAAPRPQLTGASSPSSVSSSRQSTGLSKTATYDLNADPKAEIPINKTHKQQFNKLITSQAVHVTTHSKNASHKKHPRTTSAMKSNQEDVDKASSSNPACETGSVAAVFQIKDELPVKMESTEGLEVPSASHIDRISPEKKGEEENGTPVAKQELKKEILSETSAFGSLFLDSASKPASISGGRPATPNSSILRKTPGPKARVGPSVSCLRRNSDSRNLTSDRAVSPQRIRRVSSSDPSRKSLFTALNTVEKGRQKSPRSLCIQTQTSPDVLSSEKALELAQYKSKCTKQSGVILQLKQLLSLGNTKFEALTVVAQHLLSQREEALKQNKTLSQELVNLRGELVTVSTTCEKLEKARNELQIAYEGFVQKLNQQHQTDLTELENRLKEFYTGECEKLQNIYIEEAEKYKTQLQEQFDNLNATHETSKLKIEASHSEKIELLKKSYENSLSEIKKSHEMEKKSLEDLLYEKQESLEKQISDLKSENDALNEKLKSEEQKRISREKANLKNPQIMYLEQELESLKAVLEIKNEKLRQQDVKLMKMEKLVDNNTALVDKLKRFQQENEELKARMDKHMAISRQLSTEQAVLQESLEKESKVNKRLSMENEELLWKLHNGNLCSPKRSPTSPAAPFQSPRNSSSFPSPSVSYPEDLPGSQRETDSISAGLTPPATAHHPP</sequence>
<feature type="compositionally biased region" description="Low complexity" evidence="6">
    <location>
        <begin position="540"/>
        <end position="555"/>
    </location>
</feature>
<dbReference type="Ensembl" id="ENSCHIT00000023982.1">
    <property type="protein sequence ID" value="ENSCHIP00000016175.1"/>
    <property type="gene ID" value="ENSCHIG00000016491.1"/>
</dbReference>
<dbReference type="PANTHER" id="PTHR24200:SF7">
    <property type="entry name" value="MICROTUBULE-ASSOCIATED TUMOR SUPPRESSOR 1"/>
    <property type="match status" value="1"/>
</dbReference>
<feature type="compositionally biased region" description="Basic and acidic residues" evidence="6">
    <location>
        <begin position="314"/>
        <end position="323"/>
    </location>
</feature>
<name>A0A452EW01_CAPHI</name>
<feature type="region of interest" description="Disordered" evidence="6">
    <location>
        <begin position="703"/>
        <end position="766"/>
    </location>
</feature>
<accession>A0A452EW01</accession>
<comment type="similarity">
    <text evidence="2">Belongs to the MTUS1 family.</text>
</comment>
<dbReference type="PANTHER" id="PTHR24200">
    <property type="entry name" value="TOUCAN, ISOFORM A"/>
    <property type="match status" value="1"/>
</dbReference>
<feature type="region of interest" description="Disordered" evidence="6">
    <location>
        <begin position="312"/>
        <end position="334"/>
    </location>
</feature>
<dbReference type="Proteomes" id="UP000291000">
    <property type="component" value="Chromosome 27"/>
</dbReference>
<dbReference type="GO" id="GO:0008017">
    <property type="term" value="F:microtubule binding"/>
    <property type="evidence" value="ECO:0007669"/>
    <property type="project" value="TreeGrafter"/>
</dbReference>
<feature type="coiled-coil region" evidence="5">
    <location>
        <begin position="842"/>
        <end position="897"/>
    </location>
</feature>
<evidence type="ECO:0000313" key="7">
    <source>
        <dbReference type="Ensembl" id="ENSCHIP00000016175.1"/>
    </source>
</evidence>
<feature type="compositionally biased region" description="Basic and acidic residues" evidence="6">
    <location>
        <begin position="659"/>
        <end position="671"/>
    </location>
</feature>
<keyword evidence="3 5" id="KW-0175">Coiled coil</keyword>
<protein>
    <submittedName>
        <fullName evidence="7">Microtubule associated scaffold protein 1</fullName>
    </submittedName>
</protein>
<dbReference type="Bgee" id="ENSCHIG00000016491">
    <property type="expression patterns" value="Expressed in cerebellum and 16 other cell types or tissues"/>
</dbReference>
<feature type="region of interest" description="Disordered" evidence="6">
    <location>
        <begin position="1147"/>
        <end position="1203"/>
    </location>
</feature>
<evidence type="ECO:0000256" key="4">
    <source>
        <dbReference type="ARBA" id="ARBA00023242"/>
    </source>
</evidence>
<keyword evidence="4" id="KW-0539">Nucleus</keyword>
<evidence type="ECO:0000313" key="8">
    <source>
        <dbReference type="Proteomes" id="UP000291000"/>
    </source>
</evidence>
<dbReference type="GeneTree" id="ENSGT00950000183026"/>
<dbReference type="GO" id="GO:0005634">
    <property type="term" value="C:nucleus"/>
    <property type="evidence" value="ECO:0007669"/>
    <property type="project" value="UniProtKB-SubCell"/>
</dbReference>
<evidence type="ECO:0000256" key="6">
    <source>
        <dbReference type="SAM" id="MobiDB-lite"/>
    </source>
</evidence>
<feature type="coiled-coil region" evidence="5">
    <location>
        <begin position="991"/>
        <end position="1111"/>
    </location>
</feature>
<dbReference type="GeneID" id="102168885"/>
<keyword evidence="8" id="KW-1185">Reference proteome</keyword>
<evidence type="ECO:0000256" key="5">
    <source>
        <dbReference type="SAM" id="Coils"/>
    </source>
</evidence>
<dbReference type="GO" id="GO:0005737">
    <property type="term" value="C:cytoplasm"/>
    <property type="evidence" value="ECO:0007669"/>
    <property type="project" value="TreeGrafter"/>
</dbReference>
<evidence type="ECO:0000256" key="3">
    <source>
        <dbReference type="ARBA" id="ARBA00023054"/>
    </source>
</evidence>
<dbReference type="InterPro" id="IPR051293">
    <property type="entry name" value="MTUS1/CCDC69"/>
</dbReference>
<dbReference type="RefSeq" id="XP_017897403.1">
    <property type="nucleotide sequence ID" value="XM_018041914.1"/>
</dbReference>
<reference evidence="7" key="3">
    <citation type="submission" date="2025-09" db="UniProtKB">
        <authorList>
            <consortium name="Ensembl"/>
        </authorList>
    </citation>
    <scope>IDENTIFICATION</scope>
</reference>
<dbReference type="CTD" id="57509"/>
<proteinExistence type="inferred from homology"/>
<gene>
    <name evidence="7" type="primary">MTUS1</name>
</gene>
<feature type="compositionally biased region" description="Low complexity" evidence="6">
    <location>
        <begin position="1158"/>
        <end position="1176"/>
    </location>
</feature>
<reference evidence="7" key="2">
    <citation type="submission" date="2025-08" db="UniProtKB">
        <authorList>
            <consortium name="Ensembl"/>
        </authorList>
    </citation>
    <scope>IDENTIFICATION</scope>
</reference>
<dbReference type="OrthoDB" id="10038993at2759"/>
<comment type="subcellular location">
    <subcellularLocation>
        <location evidence="1">Nucleus</location>
    </subcellularLocation>
</comment>
<dbReference type="EMBL" id="LWLT01000029">
    <property type="status" value="NOT_ANNOTATED_CDS"/>
    <property type="molecule type" value="Genomic_DNA"/>
</dbReference>
<evidence type="ECO:0000256" key="2">
    <source>
        <dbReference type="ARBA" id="ARBA00007585"/>
    </source>
</evidence>